<keyword evidence="4" id="KW-1185">Reference proteome</keyword>
<dbReference type="Pfam" id="PF04892">
    <property type="entry name" value="VanZ"/>
    <property type="match status" value="1"/>
</dbReference>
<dbReference type="NCBIfam" id="NF037970">
    <property type="entry name" value="vanZ_1"/>
    <property type="match status" value="1"/>
</dbReference>
<dbReference type="RefSeq" id="WP_119315078.1">
    <property type="nucleotide sequence ID" value="NZ_QXDL01000074.1"/>
</dbReference>
<dbReference type="InterPro" id="IPR006976">
    <property type="entry name" value="VanZ-like"/>
</dbReference>
<keyword evidence="1" id="KW-1133">Transmembrane helix</keyword>
<keyword evidence="1" id="KW-0472">Membrane</keyword>
<evidence type="ECO:0000313" key="4">
    <source>
        <dbReference type="Proteomes" id="UP000265715"/>
    </source>
</evidence>
<feature type="domain" description="VanZ-like" evidence="2">
    <location>
        <begin position="29"/>
        <end position="103"/>
    </location>
</feature>
<protein>
    <submittedName>
        <fullName evidence="3">VanZ like family protein</fullName>
    </submittedName>
</protein>
<dbReference type="AlphaFoldDB" id="A0A399EMX9"/>
<feature type="transmembrane region" description="Helical" evidence="1">
    <location>
        <begin position="87"/>
        <end position="104"/>
    </location>
</feature>
<accession>A0A399EMX9</accession>
<dbReference type="Proteomes" id="UP000265715">
    <property type="component" value="Unassembled WGS sequence"/>
</dbReference>
<organism evidence="3 4">
    <name type="scientific">Calidithermus terrae</name>
    <dbReference type="NCBI Taxonomy" id="1408545"/>
    <lineage>
        <taxon>Bacteria</taxon>
        <taxon>Thermotogati</taxon>
        <taxon>Deinococcota</taxon>
        <taxon>Deinococci</taxon>
        <taxon>Thermales</taxon>
        <taxon>Thermaceae</taxon>
        <taxon>Calidithermus</taxon>
    </lineage>
</organism>
<evidence type="ECO:0000256" key="1">
    <source>
        <dbReference type="SAM" id="Phobius"/>
    </source>
</evidence>
<dbReference type="EMBL" id="QXDL01000074">
    <property type="protein sequence ID" value="RIH84409.1"/>
    <property type="molecule type" value="Genomic_DNA"/>
</dbReference>
<proteinExistence type="predicted"/>
<gene>
    <name evidence="3" type="ORF">Mterra_01981</name>
</gene>
<reference evidence="3 4" key="1">
    <citation type="submission" date="2018-08" db="EMBL/GenBank/DDBJ databases">
        <title>Meiothermus terrae DSM 26712 genome sequencing project.</title>
        <authorList>
            <person name="Da Costa M.S."/>
            <person name="Albuquerque L."/>
            <person name="Raposo P."/>
            <person name="Froufe H.J.C."/>
            <person name="Barroso C.S."/>
            <person name="Egas C."/>
        </authorList>
    </citation>
    <scope>NUCLEOTIDE SEQUENCE [LARGE SCALE GENOMIC DNA]</scope>
    <source>
        <strain evidence="3 4">DSM 26712</strain>
    </source>
</reference>
<keyword evidence="1" id="KW-0812">Transmembrane</keyword>
<evidence type="ECO:0000313" key="3">
    <source>
        <dbReference type="EMBL" id="RIH84409.1"/>
    </source>
</evidence>
<evidence type="ECO:0000259" key="2">
    <source>
        <dbReference type="Pfam" id="PF04892"/>
    </source>
</evidence>
<comment type="caution">
    <text evidence="3">The sequence shown here is derived from an EMBL/GenBank/DDBJ whole genome shotgun (WGS) entry which is preliminary data.</text>
</comment>
<sequence length="113" mass="12421">MNRAYLLLAGLHMALIFWFSAQPGESVGIPPPWDKLVHAGVYGLLGYLLVQGTGRPFFAWSLSVLYGLSDEVHQLFVPGRVFDLGDWLADAGGAGAVVLAWGLLSRRRVRLQR</sequence>
<dbReference type="OrthoDB" id="291892at2"/>
<name>A0A399EMX9_9DEIN</name>